<reference evidence="1" key="1">
    <citation type="submission" date="2009-10" db="EMBL/GenBank/DDBJ databases">
        <title>Diversity of trophic interactions inside an arsenic-rich microbial ecosystem.</title>
        <authorList>
            <person name="Bertin P.N."/>
            <person name="Heinrich-Salmeron A."/>
            <person name="Pelletier E."/>
            <person name="Goulhen-Chollet F."/>
            <person name="Arsene-Ploetze F."/>
            <person name="Gallien S."/>
            <person name="Calteau A."/>
            <person name="Vallenet D."/>
            <person name="Casiot C."/>
            <person name="Chane-Woon-Ming B."/>
            <person name="Giloteaux L."/>
            <person name="Barakat M."/>
            <person name="Bonnefoy V."/>
            <person name="Bruneel O."/>
            <person name="Chandler M."/>
            <person name="Cleiss J."/>
            <person name="Duran R."/>
            <person name="Elbaz-Poulichet F."/>
            <person name="Fonknechten N."/>
            <person name="Lauga B."/>
            <person name="Mornico D."/>
            <person name="Ortet P."/>
            <person name="Schaeffer C."/>
            <person name="Siguier P."/>
            <person name="Alexander Thil Smith A."/>
            <person name="Van Dorsselaer A."/>
            <person name="Weissenbach J."/>
            <person name="Medigue C."/>
            <person name="Le Paslier D."/>
        </authorList>
    </citation>
    <scope>NUCLEOTIDE SEQUENCE</scope>
</reference>
<dbReference type="Pfam" id="PF13031">
    <property type="entry name" value="DUF3892"/>
    <property type="match status" value="1"/>
</dbReference>
<evidence type="ECO:0000313" key="1">
    <source>
        <dbReference type="EMBL" id="CBI02537.1"/>
    </source>
</evidence>
<comment type="caution">
    <text evidence="1">The sequence shown here is derived from an EMBL/GenBank/DDBJ whole genome shotgun (WGS) entry which is preliminary data.</text>
</comment>
<dbReference type="EMBL" id="CABO01000038">
    <property type="protein sequence ID" value="CBI02537.1"/>
    <property type="molecule type" value="Genomic_DNA"/>
</dbReference>
<dbReference type="AlphaFoldDB" id="E6Q5R6"/>
<accession>E6Q5R6</accession>
<name>E6Q5R6_9ZZZZ</name>
<dbReference type="InterPro" id="IPR024997">
    <property type="entry name" value="DUF3892"/>
</dbReference>
<gene>
    <name evidence="1" type="ORF">CARN4_1199</name>
</gene>
<organism evidence="1">
    <name type="scientific">mine drainage metagenome</name>
    <dbReference type="NCBI Taxonomy" id="410659"/>
    <lineage>
        <taxon>unclassified sequences</taxon>
        <taxon>metagenomes</taxon>
        <taxon>ecological metagenomes</taxon>
    </lineage>
</organism>
<sequence length="85" mass="9662">MEGGNGHEHIAYLWWEDGNGGNGVYTRDQMVAYIDKHGTESVWCADRDPKKKGAWVHTNSNGRVRYVQTNADGRWTDNLLSLPEK</sequence>
<proteinExistence type="predicted"/>
<evidence type="ECO:0008006" key="2">
    <source>
        <dbReference type="Google" id="ProtNLM"/>
    </source>
</evidence>
<protein>
    <recommendedName>
        <fullName evidence="2">DUF3892 domain-containing protein</fullName>
    </recommendedName>
</protein>